<dbReference type="Proteomes" id="UP000762676">
    <property type="component" value="Unassembled WGS sequence"/>
</dbReference>
<dbReference type="Pfam" id="PF13676">
    <property type="entry name" value="TIR_2"/>
    <property type="match status" value="1"/>
</dbReference>
<comment type="caution">
    <text evidence="3">The sequence shown here is derived from an EMBL/GenBank/DDBJ whole genome shotgun (WGS) entry which is preliminary data.</text>
</comment>
<accession>A0AAV4FDN2</accession>
<evidence type="ECO:0000313" key="3">
    <source>
        <dbReference type="EMBL" id="GFR71512.1"/>
    </source>
</evidence>
<feature type="region of interest" description="Disordered" evidence="1">
    <location>
        <begin position="594"/>
        <end position="713"/>
    </location>
</feature>
<dbReference type="SUPFAM" id="SSF52200">
    <property type="entry name" value="Toll/Interleukin receptor TIR domain"/>
    <property type="match status" value="1"/>
</dbReference>
<feature type="compositionally biased region" description="Polar residues" evidence="1">
    <location>
        <begin position="594"/>
        <end position="606"/>
    </location>
</feature>
<evidence type="ECO:0000313" key="4">
    <source>
        <dbReference type="Proteomes" id="UP000762676"/>
    </source>
</evidence>
<dbReference type="InterPro" id="IPR035897">
    <property type="entry name" value="Toll_tir_struct_dom_sf"/>
</dbReference>
<evidence type="ECO:0000256" key="1">
    <source>
        <dbReference type="SAM" id="MobiDB-lite"/>
    </source>
</evidence>
<feature type="region of interest" description="Disordered" evidence="1">
    <location>
        <begin position="532"/>
        <end position="575"/>
    </location>
</feature>
<name>A0AAV4FDN2_9GAST</name>
<feature type="compositionally biased region" description="Basic and acidic residues" evidence="1">
    <location>
        <begin position="607"/>
        <end position="616"/>
    </location>
</feature>
<evidence type="ECO:0000259" key="2">
    <source>
        <dbReference type="PROSITE" id="PS50104"/>
    </source>
</evidence>
<keyword evidence="4" id="KW-1185">Reference proteome</keyword>
<reference evidence="3 4" key="1">
    <citation type="journal article" date="2021" name="Elife">
        <title>Chloroplast acquisition without the gene transfer in kleptoplastic sea slugs, Plakobranchus ocellatus.</title>
        <authorList>
            <person name="Maeda T."/>
            <person name="Takahashi S."/>
            <person name="Yoshida T."/>
            <person name="Shimamura S."/>
            <person name="Takaki Y."/>
            <person name="Nagai Y."/>
            <person name="Toyoda A."/>
            <person name="Suzuki Y."/>
            <person name="Arimoto A."/>
            <person name="Ishii H."/>
            <person name="Satoh N."/>
            <person name="Nishiyama T."/>
            <person name="Hasebe M."/>
            <person name="Maruyama T."/>
            <person name="Minagawa J."/>
            <person name="Obokata J."/>
            <person name="Shigenobu S."/>
        </authorList>
    </citation>
    <scope>NUCLEOTIDE SEQUENCE [LARGE SCALE GENOMIC DNA]</scope>
</reference>
<dbReference type="Gene3D" id="3.40.50.10140">
    <property type="entry name" value="Toll/interleukin-1 receptor homology (TIR) domain"/>
    <property type="match status" value="1"/>
</dbReference>
<feature type="compositionally biased region" description="Basic and acidic residues" evidence="1">
    <location>
        <begin position="545"/>
        <end position="556"/>
    </location>
</feature>
<dbReference type="PROSITE" id="PS50104">
    <property type="entry name" value="TIR"/>
    <property type="match status" value="1"/>
</dbReference>
<gene>
    <name evidence="3" type="ORF">ElyMa_005681000</name>
</gene>
<feature type="region of interest" description="Disordered" evidence="1">
    <location>
        <begin position="432"/>
        <end position="498"/>
    </location>
</feature>
<dbReference type="InterPro" id="IPR000157">
    <property type="entry name" value="TIR_dom"/>
</dbReference>
<sequence length="879" mass="97335">MNPFSIRAYEINMFSLNSQRYSFGGVNSMGTSPSMIHHVADSGSFEVNNFGSLTNDRHSAPYSSDSLSANEPISRGRDGIIRKDYNANLIQFNENSAVSSQAGNSSEQRLFVQHLNLDKSRELGALDSSRGSPTFSFGGGVTEHISASMASRAADTGSFQPKNVPIGASFHKKSQNSWDSMHQSCDTTDLHKSTTCSYKSQNLENHGPQTTSMEHLAERMSISTGLFYKSYSSGYIPPIHHCRERIFTPIQNPTNAFEANSSRCDQTNSSECMSQEPVYRERDELCQITESELCSIKNSMRENNASKTEVFLSFLSSHLSGNKSRKWSHEAHEFATPKGLRTGVNSLPNLSNEQTTTGCHIRDMRMHTLQSKIEPLSSAERTDNAHSANVTASRTSRRRTKSPNYDLESRGDNNISTTAFVRRDAFENVKEDLPHIGINQKGSGKVDKEQDSKKEARDKNGANNKASAKDKPGSTTGKFDKAQRKNEESRSNNSQESITRLENKAHINVVAPVNQGQVKPAVVMDKKKERTQFLNRENSVQKPYANEDQRASKDDAVAPLNTDQKSSPGGTKTLVNIDQKGSQHVTVAPMSTDVKGSQRGTVALTNTDHESSKRSTESLVNTDQLSSQRCTASSVNTDQLSSQRGTVAPVNTNQMSSQHGTASSVNTNQMSSQHGTVSSVNTDQMSSQNGTASSVNTDQMSSQHGTASSVNTNQRSFKKYKKQDWSRPANEILCIEDHPLKGKRYFAAYLCVAKADLERFGKDFHTEIEQWGFRILLPEKDLLASGFHLDNICAALEERCQGKIIIVLSKNFESSAECKFITQYARCLDPDLQKRNLIPVVIDNNCHIPRSLAGVIVINYEHNKKRGWLKKRMADAIFA</sequence>
<dbReference type="EMBL" id="BMAT01011372">
    <property type="protein sequence ID" value="GFR71512.1"/>
    <property type="molecule type" value="Genomic_DNA"/>
</dbReference>
<feature type="compositionally biased region" description="Polar residues" evidence="1">
    <location>
        <begin position="617"/>
        <end position="713"/>
    </location>
</feature>
<feature type="compositionally biased region" description="Polar residues" evidence="1">
    <location>
        <begin position="561"/>
        <end position="575"/>
    </location>
</feature>
<dbReference type="GO" id="GO:0007165">
    <property type="term" value="P:signal transduction"/>
    <property type="evidence" value="ECO:0007669"/>
    <property type="project" value="InterPro"/>
</dbReference>
<feature type="compositionally biased region" description="Basic and acidic residues" evidence="1">
    <location>
        <begin position="467"/>
        <end position="490"/>
    </location>
</feature>
<proteinExistence type="predicted"/>
<feature type="compositionally biased region" description="Basic and acidic residues" evidence="1">
    <location>
        <begin position="444"/>
        <end position="460"/>
    </location>
</feature>
<feature type="compositionally biased region" description="Polar residues" evidence="1">
    <location>
        <begin position="532"/>
        <end position="541"/>
    </location>
</feature>
<organism evidence="3 4">
    <name type="scientific">Elysia marginata</name>
    <dbReference type="NCBI Taxonomy" id="1093978"/>
    <lineage>
        <taxon>Eukaryota</taxon>
        <taxon>Metazoa</taxon>
        <taxon>Spiralia</taxon>
        <taxon>Lophotrochozoa</taxon>
        <taxon>Mollusca</taxon>
        <taxon>Gastropoda</taxon>
        <taxon>Heterobranchia</taxon>
        <taxon>Euthyneura</taxon>
        <taxon>Panpulmonata</taxon>
        <taxon>Sacoglossa</taxon>
        <taxon>Placobranchoidea</taxon>
        <taxon>Plakobranchidae</taxon>
        <taxon>Elysia</taxon>
    </lineage>
</organism>
<dbReference type="AlphaFoldDB" id="A0AAV4FDN2"/>
<protein>
    <submittedName>
        <fullName evidence="3">Myeloid differentiation primary response protein MyD88</fullName>
    </submittedName>
</protein>
<feature type="domain" description="TIR" evidence="2">
    <location>
        <begin position="744"/>
        <end position="877"/>
    </location>
</feature>
<feature type="region of interest" description="Disordered" evidence="1">
    <location>
        <begin position="375"/>
        <end position="412"/>
    </location>
</feature>